<comment type="caution">
    <text evidence="10">The sequence shown here is derived from an EMBL/GenBank/DDBJ whole genome shotgun (WGS) entry which is preliminary data.</text>
</comment>
<dbReference type="Pfam" id="PF17170">
    <property type="entry name" value="DUF5128"/>
    <property type="match status" value="1"/>
</dbReference>
<dbReference type="SUPFAM" id="SSF57845">
    <property type="entry name" value="B-box zinc-binding domain"/>
    <property type="match status" value="1"/>
</dbReference>
<dbReference type="InterPro" id="IPR013783">
    <property type="entry name" value="Ig-like_fold"/>
</dbReference>
<dbReference type="AlphaFoldDB" id="A0A7J7KT42"/>
<feature type="repeat" description="NHL" evidence="8">
    <location>
        <begin position="467"/>
        <end position="510"/>
    </location>
</feature>
<keyword evidence="2" id="KW-0479">Metal-binding</keyword>
<organism evidence="10 11">
    <name type="scientific">Bugula neritina</name>
    <name type="common">Brown bryozoan</name>
    <name type="synonym">Sertularia neritina</name>
    <dbReference type="NCBI Taxonomy" id="10212"/>
    <lineage>
        <taxon>Eukaryota</taxon>
        <taxon>Metazoa</taxon>
        <taxon>Spiralia</taxon>
        <taxon>Lophotrochozoa</taxon>
        <taxon>Bryozoa</taxon>
        <taxon>Gymnolaemata</taxon>
        <taxon>Cheilostomatida</taxon>
        <taxon>Flustrina</taxon>
        <taxon>Buguloidea</taxon>
        <taxon>Bugulidae</taxon>
        <taxon>Bugula</taxon>
    </lineage>
</organism>
<dbReference type="PANTHER" id="PTHR24104:SF48">
    <property type="entry name" value="PROTEIN WECH"/>
    <property type="match status" value="1"/>
</dbReference>
<dbReference type="PROSITE" id="PS51125">
    <property type="entry name" value="NHL"/>
    <property type="match status" value="6"/>
</dbReference>
<dbReference type="SUPFAM" id="SSF57850">
    <property type="entry name" value="RING/U-box"/>
    <property type="match status" value="1"/>
</dbReference>
<dbReference type="FunFam" id="2.120.10.30:FF:000037">
    <property type="entry name" value="Uncharacterized protein, isoform E"/>
    <property type="match status" value="1"/>
</dbReference>
<dbReference type="InterPro" id="IPR013083">
    <property type="entry name" value="Znf_RING/FYVE/PHD"/>
</dbReference>
<dbReference type="Gene3D" id="2.120.10.30">
    <property type="entry name" value="TolB, C-terminal domain"/>
    <property type="match status" value="3"/>
</dbReference>
<dbReference type="PROSITE" id="PS00518">
    <property type="entry name" value="ZF_RING_1"/>
    <property type="match status" value="1"/>
</dbReference>
<evidence type="ECO:0000256" key="7">
    <source>
        <dbReference type="PROSITE-ProRule" id="PRU00087"/>
    </source>
</evidence>
<dbReference type="SUPFAM" id="SSF81296">
    <property type="entry name" value="E set domains"/>
    <property type="match status" value="1"/>
</dbReference>
<feature type="domain" description="B box-type" evidence="9">
    <location>
        <begin position="146"/>
        <end position="187"/>
    </location>
</feature>
<evidence type="ECO:0000256" key="5">
    <source>
        <dbReference type="ARBA" id="ARBA00022833"/>
    </source>
</evidence>
<dbReference type="Pfam" id="PF01436">
    <property type="entry name" value="NHL"/>
    <property type="match status" value="4"/>
</dbReference>
<proteinExistence type="inferred from homology"/>
<evidence type="ECO:0000256" key="3">
    <source>
        <dbReference type="ARBA" id="ARBA00022737"/>
    </source>
</evidence>
<feature type="repeat" description="NHL" evidence="8">
    <location>
        <begin position="561"/>
        <end position="604"/>
    </location>
</feature>
<sequence>MMTLDCNHHFCKRCLNQRTDGNLLKCPSCDHLMDLHDHGLEGLQGGSNYLINNILSLVSMPGDSLHPSALISTASTNLSNTSQTLSWSIESSETRCQLCRLDISASRYCVGCKMSLCSGCIATHQHDQSSIIQQLAPPLDQRAVHLHHSYCSTHHHETLDFCCKHCTQAVCRKCVLQEHIGHTILRLSEAADEFKKMMPSIVQDLKTKGDCVNNILTQVEHGIESIDNRAKTVGGEVQSCIRANILALEDKERELLLQVENVRKTKRDILVSQKSQLNLVKNHLVEAASMVINAQQAQHHTELVNIEQGLQKLVSKIQGDINQLNICHEDDYIEFTLRDHPLRSSISQLGAIHSGISSRHTTASGHGVYCAIVGKYAKFMVTCRNHCNKKIARPREAVDVKIYGPDASPVTVECVTKSDGVCHYQYCPLTTGTYIVSIQVRGRHIGESPMKVKVRKRRNYFNIGDSDHQIGTDGEQEGQLCRPWGICCDPYGNIIVADRSNNRVQIFNADGSYKLKFGETGTALGQFNRPASVAVNSLNHIIVTDKDNHRIQVFTSEGKFLHSFGERGSMNGQLHYPWDVACNAEDRILVSDTRNHRIQLFSSAGIYLHKFSFHSPSHQRMQLPQPRGVCFTESGDILVTDFNKHKLMFLRYDLQPLQMIGNEGQGNSQFFRPQGVAVDLEGNILVSEGRNNRVQIFRPDGTFLTKFGSLGSGSGEFDRPSGICVTPDGYIVVVDFGNNRIMFF</sequence>
<dbReference type="InterPro" id="IPR017868">
    <property type="entry name" value="Filamin/ABP280_repeat-like"/>
</dbReference>
<dbReference type="InterPro" id="IPR050952">
    <property type="entry name" value="TRIM-NHL_E3_ligases"/>
</dbReference>
<dbReference type="GO" id="GO:0000932">
    <property type="term" value="C:P-body"/>
    <property type="evidence" value="ECO:0007669"/>
    <property type="project" value="UniProtKB-SubCell"/>
</dbReference>
<dbReference type="InterPro" id="IPR001298">
    <property type="entry name" value="Filamin/ABP280_rpt"/>
</dbReference>
<evidence type="ECO:0000259" key="9">
    <source>
        <dbReference type="PROSITE" id="PS50119"/>
    </source>
</evidence>
<keyword evidence="5" id="KW-0862">Zinc</keyword>
<dbReference type="PROSITE" id="PS50194">
    <property type="entry name" value="FILAMIN_REPEAT"/>
    <property type="match status" value="1"/>
</dbReference>
<dbReference type="Gene3D" id="3.30.160.60">
    <property type="entry name" value="Classic Zinc Finger"/>
    <property type="match status" value="1"/>
</dbReference>
<accession>A0A7J7KT42</accession>
<feature type="domain" description="B box-type" evidence="9">
    <location>
        <begin position="91"/>
        <end position="138"/>
    </location>
</feature>
<feature type="repeat" description="NHL" evidence="8">
    <location>
        <begin position="704"/>
        <end position="744"/>
    </location>
</feature>
<dbReference type="InterPro" id="IPR014756">
    <property type="entry name" value="Ig_E-set"/>
</dbReference>
<protein>
    <submittedName>
        <fullName evidence="10">TRIM71</fullName>
    </submittedName>
</protein>
<feature type="repeat" description="NHL" evidence="8">
    <location>
        <begin position="660"/>
        <end position="700"/>
    </location>
</feature>
<comment type="similarity">
    <text evidence="1">Belongs to the TRIM/RBCC family.</text>
</comment>
<dbReference type="CDD" id="cd14954">
    <property type="entry name" value="NHL_TRIM71_like"/>
    <property type="match status" value="1"/>
</dbReference>
<dbReference type="GO" id="GO:0000209">
    <property type="term" value="P:protein polyubiquitination"/>
    <property type="evidence" value="ECO:0007669"/>
    <property type="project" value="TreeGrafter"/>
</dbReference>
<feature type="repeat" description="NHL" evidence="8">
    <location>
        <begin position="514"/>
        <end position="557"/>
    </location>
</feature>
<name>A0A7J7KT42_BUGNE</name>
<dbReference type="Gene3D" id="3.30.40.10">
    <property type="entry name" value="Zinc/RING finger domain, C3HC4 (zinc finger)"/>
    <property type="match status" value="1"/>
</dbReference>
<evidence type="ECO:0000256" key="2">
    <source>
        <dbReference type="ARBA" id="ARBA00022723"/>
    </source>
</evidence>
<gene>
    <name evidence="10" type="ORF">EB796_000435</name>
</gene>
<dbReference type="OrthoDB" id="342730at2759"/>
<dbReference type="EMBL" id="VXIV02000063">
    <property type="protein sequence ID" value="KAF6041273.1"/>
    <property type="molecule type" value="Genomic_DNA"/>
</dbReference>
<feature type="repeat" description="Filamin" evidence="7">
    <location>
        <begin position="353"/>
        <end position="454"/>
    </location>
</feature>
<reference evidence="10" key="1">
    <citation type="submission" date="2020-06" db="EMBL/GenBank/DDBJ databases">
        <title>Draft genome of Bugula neritina, a colonial animal packing powerful symbionts and potential medicines.</title>
        <authorList>
            <person name="Rayko M."/>
        </authorList>
    </citation>
    <scope>NUCLEOTIDE SEQUENCE [LARGE SCALE GENOMIC DNA]</scope>
    <source>
        <strain evidence="10">Kwan_BN1</strain>
    </source>
</reference>
<evidence type="ECO:0000256" key="4">
    <source>
        <dbReference type="ARBA" id="ARBA00022771"/>
    </source>
</evidence>
<keyword evidence="3" id="KW-0677">Repeat</keyword>
<dbReference type="InterPro" id="IPR000315">
    <property type="entry name" value="Znf_B-box"/>
</dbReference>
<keyword evidence="11" id="KW-1185">Reference proteome</keyword>
<dbReference type="GO" id="GO:0003723">
    <property type="term" value="F:RNA binding"/>
    <property type="evidence" value="ECO:0007669"/>
    <property type="project" value="UniProtKB-KW"/>
</dbReference>
<evidence type="ECO:0000256" key="1">
    <source>
        <dbReference type="ARBA" id="ARBA00008518"/>
    </source>
</evidence>
<evidence type="ECO:0000313" key="10">
    <source>
        <dbReference type="EMBL" id="KAF6041273.1"/>
    </source>
</evidence>
<dbReference type="Pfam" id="PF00630">
    <property type="entry name" value="Filamin"/>
    <property type="match status" value="1"/>
</dbReference>
<dbReference type="GO" id="GO:0008270">
    <property type="term" value="F:zinc ion binding"/>
    <property type="evidence" value="ECO:0007669"/>
    <property type="project" value="UniProtKB-KW"/>
</dbReference>
<dbReference type="InterPro" id="IPR001258">
    <property type="entry name" value="NHL_repeat"/>
</dbReference>
<dbReference type="SMART" id="SM00557">
    <property type="entry name" value="IG_FLMN"/>
    <property type="match status" value="1"/>
</dbReference>
<evidence type="ECO:0000256" key="8">
    <source>
        <dbReference type="PROSITE-ProRule" id="PRU00504"/>
    </source>
</evidence>
<evidence type="ECO:0000313" key="11">
    <source>
        <dbReference type="Proteomes" id="UP000593567"/>
    </source>
</evidence>
<feature type="repeat" description="NHL" evidence="8">
    <location>
        <begin position="610"/>
        <end position="653"/>
    </location>
</feature>
<dbReference type="GO" id="GO:0043161">
    <property type="term" value="P:proteasome-mediated ubiquitin-dependent protein catabolic process"/>
    <property type="evidence" value="ECO:0007669"/>
    <property type="project" value="TreeGrafter"/>
</dbReference>
<dbReference type="GO" id="GO:0061630">
    <property type="term" value="F:ubiquitin protein ligase activity"/>
    <property type="evidence" value="ECO:0007669"/>
    <property type="project" value="TreeGrafter"/>
</dbReference>
<dbReference type="PROSITE" id="PS50119">
    <property type="entry name" value="ZF_BBOX"/>
    <property type="match status" value="2"/>
</dbReference>
<dbReference type="SUPFAM" id="SSF101898">
    <property type="entry name" value="NHL repeat"/>
    <property type="match status" value="1"/>
</dbReference>
<evidence type="ECO:0000256" key="6">
    <source>
        <dbReference type="PROSITE-ProRule" id="PRU00024"/>
    </source>
</evidence>
<dbReference type="FunFam" id="2.120.10.30:FF:000013">
    <property type="entry name" value="E3 ubiquitin-protein ligase TRIM71"/>
    <property type="match status" value="1"/>
</dbReference>
<dbReference type="InterPro" id="IPR011042">
    <property type="entry name" value="6-blade_b-propeller_TolB-like"/>
</dbReference>
<dbReference type="Gene3D" id="2.60.40.10">
    <property type="entry name" value="Immunoglobulins"/>
    <property type="match status" value="1"/>
</dbReference>
<keyword evidence="4 6" id="KW-0863">Zinc-finger</keyword>
<dbReference type="InterPro" id="IPR017907">
    <property type="entry name" value="Znf_RING_CS"/>
</dbReference>
<dbReference type="PANTHER" id="PTHR24104">
    <property type="entry name" value="E3 UBIQUITIN-PROTEIN LIGASE NHLRC1-RELATED"/>
    <property type="match status" value="1"/>
</dbReference>
<dbReference type="Proteomes" id="UP000593567">
    <property type="component" value="Unassembled WGS sequence"/>
</dbReference>